<dbReference type="EMBL" id="JJPO01000046">
    <property type="protein sequence ID" value="KKG74724.1"/>
    <property type="molecule type" value="Genomic_DNA"/>
</dbReference>
<dbReference type="PANTHER" id="PTHR43591:SF24">
    <property type="entry name" value="2-METHOXY-6-POLYPRENYL-1,4-BENZOQUINOL METHYLASE, MITOCHONDRIAL"/>
    <property type="match status" value="1"/>
</dbReference>
<evidence type="ECO:0000313" key="66">
    <source>
        <dbReference type="Proteomes" id="UP000034578"/>
    </source>
</evidence>
<dbReference type="EMBL" id="JJRA01000070">
    <property type="protein sequence ID" value="KKI04059.1"/>
    <property type="molecule type" value="Genomic_DNA"/>
</dbReference>
<dbReference type="EMBL" id="JJQJ01000014">
    <property type="protein sequence ID" value="KKH53220.1"/>
    <property type="molecule type" value="Genomic_DNA"/>
</dbReference>
<dbReference type="Proteomes" id="UP000034672">
    <property type="component" value="Unassembled WGS sequence"/>
</dbReference>
<dbReference type="RefSeq" id="WP_011034377.1">
    <property type="nucleotide sequence ID" value="NZ_AP019780.1"/>
</dbReference>
<evidence type="ECO:0000313" key="18">
    <source>
        <dbReference type="EMBL" id="KKH12111.1"/>
    </source>
</evidence>
<dbReference type="Proteomes" id="UP000034758">
    <property type="component" value="Unassembled WGS sequence"/>
</dbReference>
<dbReference type="GO" id="GO:0032259">
    <property type="term" value="P:methylation"/>
    <property type="evidence" value="ECO:0007669"/>
    <property type="project" value="UniProtKB-KW"/>
</dbReference>
<dbReference type="EMBL" id="JJQS01000015">
    <property type="protein sequence ID" value="KKH78112.1"/>
    <property type="molecule type" value="Genomic_DNA"/>
</dbReference>
<evidence type="ECO:0000313" key="76">
    <source>
        <dbReference type="Proteomes" id="UP000034950"/>
    </source>
</evidence>
<evidence type="ECO:0000313" key="49">
    <source>
        <dbReference type="Proteomes" id="UP000034142"/>
    </source>
</evidence>
<dbReference type="Proteomes" id="UP000034668">
    <property type="component" value="Unassembled WGS sequence"/>
</dbReference>
<evidence type="ECO:0000313" key="72">
    <source>
        <dbReference type="Proteomes" id="UP000034842"/>
    </source>
</evidence>
<dbReference type="EMBL" id="JJQD01000151">
    <property type="protein sequence ID" value="KKH25851.1"/>
    <property type="molecule type" value="Genomic_DNA"/>
</dbReference>
<evidence type="ECO:0000313" key="13">
    <source>
        <dbReference type="EMBL" id="KKG82249.1"/>
    </source>
</evidence>
<evidence type="ECO:0000313" key="56">
    <source>
        <dbReference type="Proteomes" id="UP000034279"/>
    </source>
</evidence>
<dbReference type="EMBL" id="JJQV01000005">
    <property type="protein sequence ID" value="KKH86757.1"/>
    <property type="molecule type" value="Genomic_DNA"/>
</dbReference>
<dbReference type="EMBL" id="CP029709">
    <property type="protein sequence ID" value="QCR15073.1"/>
    <property type="molecule type" value="Genomic_DNA"/>
</dbReference>
<dbReference type="EMBL" id="JJPJ01000087">
    <property type="protein sequence ID" value="KKG61220.1"/>
    <property type="molecule type" value="Genomic_DNA"/>
</dbReference>
<evidence type="ECO:0000313" key="62">
    <source>
        <dbReference type="Proteomes" id="UP000034450"/>
    </source>
</evidence>
<evidence type="ECO:0000313" key="68">
    <source>
        <dbReference type="Proteomes" id="UP000034668"/>
    </source>
</evidence>
<dbReference type="Proteomes" id="UP000034424">
    <property type="component" value="Unassembled WGS sequence"/>
</dbReference>
<evidence type="ECO:0000313" key="58">
    <source>
        <dbReference type="Proteomes" id="UP000034387"/>
    </source>
</evidence>
<dbReference type="Proteomes" id="UP000033885">
    <property type="component" value="Unassembled WGS sequence"/>
</dbReference>
<dbReference type="EMBL" id="JJQI01000094">
    <property type="protein sequence ID" value="KKH37230.1"/>
    <property type="molecule type" value="Genomic_DNA"/>
</dbReference>
<dbReference type="Gene3D" id="3.40.50.150">
    <property type="entry name" value="Vaccinia Virus protein VP39"/>
    <property type="match status" value="1"/>
</dbReference>
<dbReference type="Proteomes" id="UP000034578">
    <property type="component" value="Unassembled WGS sequence"/>
</dbReference>
<dbReference type="SUPFAM" id="SSF53335">
    <property type="entry name" value="S-adenosyl-L-methionine-dependent methyltransferases"/>
    <property type="match status" value="1"/>
</dbReference>
<dbReference type="Proteomes" id="UP000034152">
    <property type="component" value="Unassembled WGS sequence"/>
</dbReference>
<evidence type="ECO:0000313" key="17">
    <source>
        <dbReference type="EMBL" id="KKH02883.1"/>
    </source>
</evidence>
<evidence type="ECO:0000313" key="69">
    <source>
        <dbReference type="Proteomes" id="UP000034672"/>
    </source>
</evidence>
<dbReference type="Proteomes" id="UP000034232">
    <property type="component" value="Unassembled WGS sequence"/>
</dbReference>
<dbReference type="Proteomes" id="UP000033814">
    <property type="component" value="Unassembled WGS sequence"/>
</dbReference>
<dbReference type="EMBL" id="JJPR01000159">
    <property type="protein sequence ID" value="KKG82249.1"/>
    <property type="molecule type" value="Genomic_DNA"/>
</dbReference>
<evidence type="ECO:0000313" key="14">
    <source>
        <dbReference type="EMBL" id="KKG86164.1"/>
    </source>
</evidence>
<evidence type="ECO:0000313" key="42">
    <source>
        <dbReference type="Proteomes" id="UP000033835"/>
    </source>
</evidence>
<dbReference type="OMA" id="WWTADID"/>
<dbReference type="Proteomes" id="UP000034259">
    <property type="component" value="Unassembled WGS sequence"/>
</dbReference>
<dbReference type="Proteomes" id="UP000034450">
    <property type="component" value="Unassembled WGS sequence"/>
</dbReference>
<evidence type="ECO:0000313" key="67">
    <source>
        <dbReference type="Proteomes" id="UP000034597"/>
    </source>
</evidence>
<dbReference type="Pfam" id="PF13649">
    <property type="entry name" value="Methyltransf_25"/>
    <property type="match status" value="1"/>
</dbReference>
<keyword evidence="6" id="KW-0489">Methyltransferase</keyword>
<dbReference type="EMBL" id="JJOS01000054">
    <property type="protein sequence ID" value="KKG03315.1"/>
    <property type="molecule type" value="Genomic_DNA"/>
</dbReference>
<evidence type="ECO:0000313" key="3">
    <source>
        <dbReference type="EMBL" id="KKG02415.1"/>
    </source>
</evidence>
<evidence type="ECO:0000313" key="32">
    <source>
        <dbReference type="EMBL" id="KKH78991.1"/>
    </source>
</evidence>
<dbReference type="EMBL" id="JJOT01000068">
    <property type="protein sequence ID" value="KKG01874.1"/>
    <property type="molecule type" value="Genomic_DNA"/>
</dbReference>
<dbReference type="Proteomes" id="UP000034547">
    <property type="component" value="Unassembled WGS sequence"/>
</dbReference>
<evidence type="ECO:0000313" key="8">
    <source>
        <dbReference type="EMBL" id="KKG59478.1"/>
    </source>
</evidence>
<evidence type="ECO:0000313" key="12">
    <source>
        <dbReference type="EMBL" id="KKG78180.1"/>
    </source>
</evidence>
<dbReference type="EMBL" id="JJPX01000049">
    <property type="protein sequence ID" value="KKH12111.1"/>
    <property type="molecule type" value="Genomic_DNA"/>
</dbReference>
<dbReference type="PATRIC" id="fig|2209.42.peg.252"/>
<evidence type="ECO:0000313" key="46">
    <source>
        <dbReference type="Proteomes" id="UP000034001"/>
    </source>
</evidence>
<dbReference type="EMBL" id="JJQP01000212">
    <property type="protein sequence ID" value="KKH63765.1"/>
    <property type="molecule type" value="Genomic_DNA"/>
</dbReference>
<dbReference type="Proteomes" id="UP000034001">
    <property type="component" value="Unassembled WGS sequence"/>
</dbReference>
<evidence type="ECO:0000313" key="53">
    <source>
        <dbReference type="Proteomes" id="UP000034232"/>
    </source>
</evidence>
<dbReference type="Proteomes" id="UP000034188">
    <property type="component" value="Unassembled WGS sequence"/>
</dbReference>
<evidence type="ECO:0000313" key="36">
    <source>
        <dbReference type="EMBL" id="KKH92493.1"/>
    </source>
</evidence>
<evidence type="ECO:0000313" key="21">
    <source>
        <dbReference type="EMBL" id="KKH37230.1"/>
    </source>
</evidence>
<dbReference type="EMBL" id="JJPA01000260">
    <property type="protein sequence ID" value="KKG25935.1"/>
    <property type="molecule type" value="Genomic_DNA"/>
</dbReference>
<dbReference type="EMBL" id="JJPS01000193">
    <property type="protein sequence ID" value="KKG86164.1"/>
    <property type="molecule type" value="Genomic_DNA"/>
</dbReference>
<evidence type="ECO:0000313" key="9">
    <source>
        <dbReference type="EMBL" id="KKG61220.1"/>
    </source>
</evidence>
<evidence type="ECO:0000313" key="44">
    <source>
        <dbReference type="Proteomes" id="UP000033885"/>
    </source>
</evidence>
<dbReference type="EMBL" id="JJPV01000066">
    <property type="protein sequence ID" value="KKG99637.1"/>
    <property type="molecule type" value="Genomic_DNA"/>
</dbReference>
<evidence type="ECO:0000313" key="19">
    <source>
        <dbReference type="EMBL" id="KKH25851.1"/>
    </source>
</evidence>
<dbReference type="Proteomes" id="UP000034040">
    <property type="component" value="Unassembled WGS sequence"/>
</dbReference>
<dbReference type="Proteomes" id="UP000034387">
    <property type="component" value="Unassembled WGS sequence"/>
</dbReference>
<dbReference type="Proteomes" id="UP000034409">
    <property type="component" value="Unassembled WGS sequence"/>
</dbReference>
<dbReference type="Proteomes" id="UP000033864">
    <property type="component" value="Unassembled WGS sequence"/>
</dbReference>
<accession>A0A0F8GWN5</accession>
<dbReference type="Proteomes" id="UP000300067">
    <property type="component" value="Chromosome"/>
</dbReference>
<evidence type="ECO:0000313" key="55">
    <source>
        <dbReference type="Proteomes" id="UP000034259"/>
    </source>
</evidence>
<dbReference type="GO" id="GO:0008168">
    <property type="term" value="F:methyltransferase activity"/>
    <property type="evidence" value="ECO:0007669"/>
    <property type="project" value="UniProtKB-KW"/>
</dbReference>
<keyword evidence="66" id="KW-1185">Reference proteome</keyword>
<dbReference type="Proteomes" id="UP000034298">
    <property type="component" value="Unassembled WGS sequence"/>
</dbReference>
<evidence type="ECO:0000313" key="45">
    <source>
        <dbReference type="Proteomes" id="UP000033933"/>
    </source>
</evidence>
<dbReference type="EMBL" id="JJQT01000221">
    <property type="protein sequence ID" value="KKH73476.1"/>
    <property type="molecule type" value="Genomic_DNA"/>
</dbReference>
<evidence type="ECO:0000313" key="37">
    <source>
        <dbReference type="EMBL" id="KKH96556.1"/>
    </source>
</evidence>
<feature type="domain" description="Methyltransferase" evidence="1">
    <location>
        <begin position="75"/>
        <end position="151"/>
    </location>
</feature>
<evidence type="ECO:0000313" key="11">
    <source>
        <dbReference type="EMBL" id="KKG74724.1"/>
    </source>
</evidence>
<dbReference type="EMBL" id="JJOR01000111">
    <property type="protein sequence ID" value="KKG02415.1"/>
    <property type="molecule type" value="Genomic_DNA"/>
</dbReference>
<dbReference type="EMBL" id="JJQN01000081">
    <property type="protein sequence ID" value="KKH60059.1"/>
    <property type="molecule type" value="Genomic_DNA"/>
</dbReference>
<evidence type="ECO:0000313" key="25">
    <source>
        <dbReference type="EMBL" id="KKH55178.1"/>
    </source>
</evidence>
<dbReference type="EMBL" id="JJPI01000149">
    <property type="protein sequence ID" value="KKG49423.1"/>
    <property type="molecule type" value="Genomic_DNA"/>
</dbReference>
<dbReference type="Proteomes" id="UP000034566">
    <property type="component" value="Unassembled WGS sequence"/>
</dbReference>
<dbReference type="InterPro" id="IPR029063">
    <property type="entry name" value="SAM-dependent_MTases_sf"/>
</dbReference>
<dbReference type="EMBL" id="JJQM01000084">
    <property type="protein sequence ID" value="KKH55178.1"/>
    <property type="molecule type" value="Genomic_DNA"/>
</dbReference>
<dbReference type="Proteomes" id="UP000034950">
    <property type="component" value="Unassembled WGS sequence"/>
</dbReference>
<evidence type="ECO:0000313" key="7">
    <source>
        <dbReference type="EMBL" id="KKG49423.1"/>
    </source>
</evidence>
<evidence type="ECO:0000313" key="6">
    <source>
        <dbReference type="EMBL" id="KKG36845.1"/>
    </source>
</evidence>
<dbReference type="Proteomes" id="UP000034937">
    <property type="component" value="Unassembled WGS sequence"/>
</dbReference>
<organism evidence="6 57">
    <name type="scientific">Methanosarcina mazei</name>
    <name type="common">Methanosarcina frisia</name>
    <dbReference type="NCBI Taxonomy" id="2209"/>
    <lineage>
        <taxon>Archaea</taxon>
        <taxon>Methanobacteriati</taxon>
        <taxon>Methanobacteriota</taxon>
        <taxon>Stenosarchaea group</taxon>
        <taxon>Methanomicrobia</taxon>
        <taxon>Methanosarcinales</taxon>
        <taxon>Methanosarcinaceae</taxon>
        <taxon>Methanosarcina</taxon>
    </lineage>
</organism>
<dbReference type="Proteomes" id="UP000034842">
    <property type="component" value="Unassembled WGS sequence"/>
</dbReference>
<dbReference type="EMBL" id="JJQX01000161">
    <property type="protein sequence ID" value="KKH92493.1"/>
    <property type="molecule type" value="Genomic_DNA"/>
</dbReference>
<dbReference type="EMBL" id="JJQK01000115">
    <property type="protein sequence ID" value="KKH51777.1"/>
    <property type="molecule type" value="Genomic_DNA"/>
</dbReference>
<dbReference type="EMBL" id="JJQO01000301">
    <property type="protein sequence ID" value="KKH60185.1"/>
    <property type="molecule type" value="Genomic_DNA"/>
</dbReference>
<evidence type="ECO:0000313" key="27">
    <source>
        <dbReference type="EMBL" id="KKH60185.1"/>
    </source>
</evidence>
<protein>
    <submittedName>
        <fullName evidence="6 40">Methyltransferase</fullName>
    </submittedName>
</protein>
<dbReference type="Proteomes" id="UP000033933">
    <property type="component" value="Unassembled WGS sequence"/>
</dbReference>
<dbReference type="Proteomes" id="UP000034925">
    <property type="component" value="Unassembled WGS sequence"/>
</dbReference>
<evidence type="ECO:0000313" key="64">
    <source>
        <dbReference type="Proteomes" id="UP000034547"/>
    </source>
</evidence>
<proteinExistence type="predicted"/>
<evidence type="ECO:0000313" key="61">
    <source>
        <dbReference type="Proteomes" id="UP000034424"/>
    </source>
</evidence>
<dbReference type="Proteomes" id="UP000034253">
    <property type="component" value="Unassembled WGS sequence"/>
</dbReference>
<evidence type="ECO:0000313" key="41">
    <source>
        <dbReference type="Proteomes" id="UP000033814"/>
    </source>
</evidence>
<evidence type="ECO:0000313" key="60">
    <source>
        <dbReference type="Proteomes" id="UP000034409"/>
    </source>
</evidence>
<dbReference type="EMBL" id="JJPK01000102">
    <property type="protein sequence ID" value="KKG59478.1"/>
    <property type="molecule type" value="Genomic_DNA"/>
</dbReference>
<dbReference type="Proteomes" id="UP000034142">
    <property type="component" value="Unassembled WGS sequence"/>
</dbReference>
<dbReference type="Proteomes" id="UP000034872">
    <property type="component" value="Unassembled WGS sequence"/>
</dbReference>
<dbReference type="Proteomes" id="UP000033835">
    <property type="component" value="Unassembled WGS sequence"/>
</dbReference>
<dbReference type="EMBL" id="JJQW01000086">
    <property type="protein sequence ID" value="KKH87051.1"/>
    <property type="molecule type" value="Genomic_DNA"/>
</dbReference>
<evidence type="ECO:0000313" key="23">
    <source>
        <dbReference type="EMBL" id="KKH51777.1"/>
    </source>
</evidence>
<dbReference type="EMBL" id="JJQH01000028">
    <property type="protein sequence ID" value="KKH43597.1"/>
    <property type="molecule type" value="Genomic_DNA"/>
</dbReference>
<dbReference type="EMBL" id="JJQR01000009">
    <property type="protein sequence ID" value="KKH78991.1"/>
    <property type="molecule type" value="Genomic_DNA"/>
</dbReference>
<evidence type="ECO:0000313" key="2">
    <source>
        <dbReference type="EMBL" id="KKG01874.1"/>
    </source>
</evidence>
<evidence type="ECO:0000313" key="54">
    <source>
        <dbReference type="Proteomes" id="UP000034253"/>
    </source>
</evidence>
<evidence type="ECO:0000313" key="31">
    <source>
        <dbReference type="EMBL" id="KKH78112.1"/>
    </source>
</evidence>
<evidence type="ECO:0000313" key="15">
    <source>
        <dbReference type="EMBL" id="KKG98277.1"/>
    </source>
</evidence>
<evidence type="ECO:0000313" key="57">
    <source>
        <dbReference type="Proteomes" id="UP000034298"/>
    </source>
</evidence>
<evidence type="ECO:0000313" key="77">
    <source>
        <dbReference type="Proteomes" id="UP000300067"/>
    </source>
</evidence>
<dbReference type="EMBL" id="JJPL01000116">
    <property type="protein sequence ID" value="KKG62207.1"/>
    <property type="molecule type" value="Genomic_DNA"/>
</dbReference>
<dbReference type="EMBL" id="JJQQ01000109">
    <property type="protein sequence ID" value="KKH66039.1"/>
    <property type="molecule type" value="Genomic_DNA"/>
</dbReference>
<dbReference type="Proteomes" id="UP000034468">
    <property type="component" value="Unassembled WGS sequence"/>
</dbReference>
<reference evidence="41 42" key="1">
    <citation type="journal article" date="2015" name="ISME J.">
        <title>Genomic and phenotypic differentiation among Methanosarcina mazei populations from Columbia River sediment.</title>
        <authorList>
            <person name="Youngblut N.D."/>
            <person name="Wirth J.S."/>
            <person name="Henriksen J.R."/>
            <person name="Smith M."/>
            <person name="Simon H."/>
            <person name="Metcalf W.W."/>
            <person name="Whitaker R.J."/>
        </authorList>
    </citation>
    <scope>NUCLEOTIDE SEQUENCE [LARGE SCALE GENOMIC DNA]</scope>
    <source>
        <strain evidence="19 52">1.F.A.2.8</strain>
        <strain evidence="20 71">1.H.A.1A.1</strain>
        <strain evidence="22 47">1.H.A.1A.3</strain>
        <strain evidence="21 69">1.H.A.1A.4</strain>
        <strain evidence="24 43">1.H.A.1A.6</strain>
        <strain evidence="23 55">1.H.A.2.1</strain>
        <strain evidence="25 53">1.H.A.2.3</strain>
        <strain evidence="26 62">1.H.A.2.6</strain>
        <strain evidence="27 70">1.H.A.2.7</strain>
        <strain evidence="28">1.H.A.2.8</strain>
        <strain evidence="29 45">1.H.M.0.1</strain>
        <strain evidence="32 74">1.H.M.1A.1</strain>
        <strain evidence="31 48">1.H.M.1A.2</strain>
        <strain evidence="30 72">1.H.M.1A.3</strain>
        <strain evidence="33 50">1.H.M.2.1</strain>
        <strain evidence="34 41">1.H.M.2.2</strain>
        <strain evidence="35 75">1.H.M.2.3</strain>
        <strain evidence="36 68">1.H.M.2.4</strain>
        <strain evidence="37 73">1.H.T.2.1</strain>
        <strain evidence="38 44">1.H.T.2.3</strain>
        <strain evidence="39 64">1.H.T.2.5</strain>
        <strain evidence="3 49">2.F.A.2.3</strain>
        <strain evidence="4 66">2.F.A.2.4</strain>
        <strain evidence="2 67">2.F.T.0.2</strain>
        <strain evidence="5 59">3.F.A.1A.1</strain>
        <strain evidence="6 57">3.F.A.1B.1</strain>
        <strain evidence="7 51">3.F.T.1A.1</strain>
        <strain evidence="9 56">3.F.T.1A.2</strain>
        <strain evidence="8 65">3.F.T.1A.4</strain>
        <strain evidence="10 61">3.F.T.2.1</strain>
        <strain evidence="12">3.H.A.1A.1</strain>
        <strain evidence="11 46">3.H.A.2.1</strain>
        <strain evidence="13 76">3.H.A.2.6</strain>
        <strain evidence="14 60">3.H.A.2.8</strain>
        <strain evidence="15 63">3.H.M.1B.1</strain>
        <strain evidence="16 42">3.H.M.1B.2</strain>
        <strain evidence="17 54">3.H.M.1B.5</strain>
        <strain evidence="18 58">3.H.M.2.7</strain>
    </source>
</reference>
<evidence type="ECO:0000313" key="51">
    <source>
        <dbReference type="Proteomes" id="UP000034188"/>
    </source>
</evidence>
<evidence type="ECO:0000313" key="43">
    <source>
        <dbReference type="Proteomes" id="UP000033864"/>
    </source>
</evidence>
<keyword evidence="6" id="KW-0808">Transferase</keyword>
<evidence type="ECO:0000313" key="75">
    <source>
        <dbReference type="Proteomes" id="UP000034937"/>
    </source>
</evidence>
<evidence type="ECO:0000313" key="28">
    <source>
        <dbReference type="EMBL" id="KKH63765.1"/>
    </source>
</evidence>
<evidence type="ECO:0000313" key="50">
    <source>
        <dbReference type="Proteomes" id="UP000034152"/>
    </source>
</evidence>
<evidence type="ECO:0000313" key="65">
    <source>
        <dbReference type="Proteomes" id="UP000034566"/>
    </source>
</evidence>
<evidence type="ECO:0000313" key="33">
    <source>
        <dbReference type="EMBL" id="KKH80719.1"/>
    </source>
</evidence>
<dbReference type="Proteomes" id="UP000034021">
    <property type="component" value="Unassembled WGS sequence"/>
</dbReference>
<evidence type="ECO:0000313" key="73">
    <source>
        <dbReference type="Proteomes" id="UP000034872"/>
    </source>
</evidence>
<evidence type="ECO:0000313" key="52">
    <source>
        <dbReference type="Proteomes" id="UP000034227"/>
    </source>
</evidence>
<evidence type="ECO:0000313" key="35">
    <source>
        <dbReference type="EMBL" id="KKH87051.1"/>
    </source>
</evidence>
<evidence type="ECO:0000313" key="10">
    <source>
        <dbReference type="EMBL" id="KKG62207.1"/>
    </source>
</evidence>
<name>A0A0F8GWN5_METMZ</name>
<evidence type="ECO:0000313" key="16">
    <source>
        <dbReference type="EMBL" id="KKG99637.1"/>
    </source>
</evidence>
<evidence type="ECO:0000313" key="24">
    <source>
        <dbReference type="EMBL" id="KKH53220.1"/>
    </source>
</evidence>
<evidence type="ECO:0000313" key="20">
    <source>
        <dbReference type="EMBL" id="KKH36736.1"/>
    </source>
</evidence>
<evidence type="ECO:0000313" key="22">
    <source>
        <dbReference type="EMBL" id="KKH43597.1"/>
    </source>
</evidence>
<dbReference type="EMBL" id="JJQU01000231">
    <property type="protein sequence ID" value="KKH80719.1"/>
    <property type="molecule type" value="Genomic_DNA"/>
</dbReference>
<dbReference type="GeneID" id="24851883"/>
<dbReference type="Proteomes" id="UP000034227">
    <property type="component" value="Unassembled WGS sequence"/>
</dbReference>
<evidence type="ECO:0000313" key="59">
    <source>
        <dbReference type="Proteomes" id="UP000034399"/>
    </source>
</evidence>
<dbReference type="EMBL" id="JJPM01000076">
    <property type="protein sequence ID" value="KKG78180.1"/>
    <property type="molecule type" value="Genomic_DNA"/>
</dbReference>
<evidence type="ECO:0000313" key="40">
    <source>
        <dbReference type="EMBL" id="QCR15073.1"/>
    </source>
</evidence>
<dbReference type="Proteomes" id="UP000034279">
    <property type="component" value="Unassembled WGS sequence"/>
</dbReference>
<evidence type="ECO:0000313" key="30">
    <source>
        <dbReference type="EMBL" id="KKH73476.1"/>
    </source>
</evidence>
<evidence type="ECO:0000313" key="26">
    <source>
        <dbReference type="EMBL" id="KKH60059.1"/>
    </source>
</evidence>
<dbReference type="EMBL" id="JJPU01000077">
    <property type="protein sequence ID" value="KKG98277.1"/>
    <property type="molecule type" value="Genomic_DNA"/>
</dbReference>
<dbReference type="AlphaFoldDB" id="A0A0F8GWN5"/>
<dbReference type="Proteomes" id="UP000034399">
    <property type="component" value="Unassembled WGS sequence"/>
</dbReference>
<evidence type="ECO:0000313" key="38">
    <source>
        <dbReference type="EMBL" id="KKI04059.1"/>
    </source>
</evidence>
<evidence type="ECO:0000313" key="5">
    <source>
        <dbReference type="EMBL" id="KKG25935.1"/>
    </source>
</evidence>
<evidence type="ECO:0000313" key="70">
    <source>
        <dbReference type="Proteomes" id="UP000034692"/>
    </source>
</evidence>
<evidence type="ECO:0000313" key="29">
    <source>
        <dbReference type="EMBL" id="KKH66039.1"/>
    </source>
</evidence>
<reference evidence="40 77" key="2">
    <citation type="submission" date="2018-05" db="EMBL/GenBank/DDBJ databases">
        <title>Methanosarcina gilichinskyana sp. nov., a novel methanogenic archaeon isolated from Holocene permafrost, North East Russia.</title>
        <authorList>
            <person name="Oshurkova V."/>
            <person name="Meer M."/>
            <person name="Bochkareva O."/>
            <person name="Shcherbakova V."/>
        </authorList>
    </citation>
    <scope>NUCLEOTIDE SEQUENCE [LARGE SCALE GENOMIC DNA]</scope>
    <source>
        <strain evidence="40 77">JL01</strain>
    </source>
</reference>
<sequence length="287" mass="33057">MGLQKKDNLNNLIECWKKTASDALNIRDEGRMADFWNKRSENYANNIGKDNRKKRTDEILEFLEESGFDPEGSRVLDIGCGPGTLSLPLSKLGAEVTALDISSGMLKRLKDTVKEESLPVDVIETSWWTADIDSLGFRDRFDLVIASMTPAIKDIENFDKMMACSKNFCYYSNFLRRGEDRAYREIRSSILGENSANNMNGMTFPFMYLYLSGYMPSVRINHSEWKEETNWREAADQAIEFIGRGRDFDEETKEKIRDYYQNASQDGIYRSKSDVYTGMMVWEVNGK</sequence>
<evidence type="ECO:0000313" key="48">
    <source>
        <dbReference type="Proteomes" id="UP000034040"/>
    </source>
</evidence>
<dbReference type="EMBL" id="JJQG01000114">
    <property type="protein sequence ID" value="KKH36736.1"/>
    <property type="molecule type" value="Genomic_DNA"/>
</dbReference>
<evidence type="ECO:0000313" key="71">
    <source>
        <dbReference type="Proteomes" id="UP000034758"/>
    </source>
</evidence>
<evidence type="ECO:0000313" key="63">
    <source>
        <dbReference type="Proteomes" id="UP000034468"/>
    </source>
</evidence>
<dbReference type="EMBL" id="JJPC01000034">
    <property type="protein sequence ID" value="KKG36845.1"/>
    <property type="molecule type" value="Genomic_DNA"/>
</dbReference>
<dbReference type="PANTHER" id="PTHR43591">
    <property type="entry name" value="METHYLTRANSFERASE"/>
    <property type="match status" value="1"/>
</dbReference>
<evidence type="ECO:0000313" key="39">
    <source>
        <dbReference type="EMBL" id="KKI06256.1"/>
    </source>
</evidence>
<evidence type="ECO:0000313" key="34">
    <source>
        <dbReference type="EMBL" id="KKH86757.1"/>
    </source>
</evidence>
<evidence type="ECO:0000313" key="4">
    <source>
        <dbReference type="EMBL" id="KKG03315.1"/>
    </source>
</evidence>
<dbReference type="InterPro" id="IPR041698">
    <property type="entry name" value="Methyltransf_25"/>
</dbReference>
<evidence type="ECO:0000313" key="47">
    <source>
        <dbReference type="Proteomes" id="UP000034021"/>
    </source>
</evidence>
<dbReference type="CDD" id="cd02440">
    <property type="entry name" value="AdoMet_MTases"/>
    <property type="match status" value="1"/>
</dbReference>
<dbReference type="EMBL" id="JJRB01000013">
    <property type="protein sequence ID" value="KKI06256.1"/>
    <property type="molecule type" value="Genomic_DNA"/>
</dbReference>
<evidence type="ECO:0000313" key="74">
    <source>
        <dbReference type="Proteomes" id="UP000034925"/>
    </source>
</evidence>
<evidence type="ECO:0000259" key="1">
    <source>
        <dbReference type="Pfam" id="PF13649"/>
    </source>
</evidence>
<dbReference type="EMBL" id="JJPW01000023">
    <property type="protein sequence ID" value="KKH02883.1"/>
    <property type="molecule type" value="Genomic_DNA"/>
</dbReference>
<dbReference type="Proteomes" id="UP000034597">
    <property type="component" value="Unassembled WGS sequence"/>
</dbReference>
<gene>
    <name evidence="40" type="ORF">DKM28_02535</name>
    <name evidence="6" type="ORF">DU30_05355</name>
    <name evidence="3" type="ORF">DU31_04980</name>
    <name evidence="7" type="ORF">DU33_01160</name>
    <name evidence="2" type="ORF">DU40_11175</name>
    <name evidence="18" type="ORF">DU42_08990</name>
    <name evidence="12" type="ORF">DU43_06890</name>
    <name evidence="8" type="ORF">DU45_09410</name>
    <name evidence="4" type="ORF">DU47_17475</name>
    <name evidence="22" type="ORF">DU50_00640</name>
    <name evidence="5" type="ORF">DU52_15350</name>
    <name evidence="20" type="ORF">DU54_07430</name>
    <name evidence="17" type="ORF">DU56_09715</name>
    <name evidence="13" type="ORF">DU57_07955</name>
    <name evidence="19" type="ORF">DU58_11655</name>
    <name evidence="14" type="ORF">DU59_04820</name>
    <name evidence="11" type="ORF">DU63_11225</name>
    <name evidence="9" type="ORF">DU64_10920</name>
    <name evidence="15" type="ORF">DU66_11000</name>
    <name evidence="10" type="ORF">DU67_19110</name>
    <name evidence="16" type="ORF">DU68_09320</name>
    <name evidence="21" type="ORF">DU71_08830</name>
    <name evidence="23" type="ORF">DU72_08855</name>
    <name evidence="28" type="ORF">DU73_03285</name>
    <name evidence="26" type="ORF">DU74_10275</name>
    <name evidence="27" type="ORF">DU75_05715</name>
    <name evidence="25" type="ORF">DU76_05600</name>
    <name evidence="31" type="ORF">DU77_04390</name>
    <name evidence="30" type="ORF">DU78_03185</name>
    <name evidence="36" type="ORF">DU79_10820</name>
    <name evidence="33" type="ORF">DU80_08955</name>
    <name evidence="38" type="ORF">DU81_03890</name>
    <name evidence="34" type="ORF">DU82_12525</name>
    <name evidence="39" type="ORF">DU83_10560</name>
    <name evidence="37" type="ORF">DU84_08020</name>
    <name evidence="24" type="ORF">DU85_06505</name>
    <name evidence="32" type="ORF">DU86_05320</name>
    <name evidence="29" type="ORF">DU87_17080</name>
    <name evidence="35" type="ORF">DU88_07975</name>
</gene>
<dbReference type="EMBL" id="JJQZ01000071">
    <property type="protein sequence ID" value="KKH96556.1"/>
    <property type="molecule type" value="Genomic_DNA"/>
</dbReference>
<dbReference type="Proteomes" id="UP000034692">
    <property type="component" value="Unassembled WGS sequence"/>
</dbReference>